<keyword evidence="2" id="KW-1133">Transmembrane helix</keyword>
<dbReference type="VEuPathDB" id="FungiDB:GGTG_11343"/>
<reference evidence="5" key="1">
    <citation type="submission" date="2010-07" db="EMBL/GenBank/DDBJ databases">
        <title>The genome sequence of Gaeumannomyces graminis var. tritici strain R3-111a-1.</title>
        <authorList>
            <consortium name="The Broad Institute Genome Sequencing Platform"/>
            <person name="Ma L.-J."/>
            <person name="Dead R."/>
            <person name="Young S."/>
            <person name="Zeng Q."/>
            <person name="Koehrsen M."/>
            <person name="Alvarado L."/>
            <person name="Berlin A."/>
            <person name="Chapman S.B."/>
            <person name="Chen Z."/>
            <person name="Freedman E."/>
            <person name="Gellesch M."/>
            <person name="Goldberg J."/>
            <person name="Griggs A."/>
            <person name="Gujja S."/>
            <person name="Heilman E.R."/>
            <person name="Heiman D."/>
            <person name="Hepburn T."/>
            <person name="Howarth C."/>
            <person name="Jen D."/>
            <person name="Larson L."/>
            <person name="Mehta T."/>
            <person name="Neiman D."/>
            <person name="Pearson M."/>
            <person name="Roberts A."/>
            <person name="Saif S."/>
            <person name="Shea T."/>
            <person name="Shenoy N."/>
            <person name="Sisk P."/>
            <person name="Stolte C."/>
            <person name="Sykes S."/>
            <person name="Walk T."/>
            <person name="White J."/>
            <person name="Yandava C."/>
            <person name="Haas B."/>
            <person name="Nusbaum C."/>
            <person name="Birren B."/>
        </authorList>
    </citation>
    <scope>NUCLEOTIDE SEQUENCE [LARGE SCALE GENOMIC DNA]</scope>
    <source>
        <strain evidence="5">R3-111a-1</strain>
    </source>
</reference>
<feature type="compositionally biased region" description="Low complexity" evidence="1">
    <location>
        <begin position="34"/>
        <end position="49"/>
    </location>
</feature>
<reference evidence="3" key="2">
    <citation type="submission" date="2010-07" db="EMBL/GenBank/DDBJ databases">
        <authorList>
            <consortium name="The Broad Institute Genome Sequencing Platform"/>
            <consortium name="Broad Institute Genome Sequencing Center for Infectious Disease"/>
            <person name="Ma L.-J."/>
            <person name="Dead R."/>
            <person name="Young S."/>
            <person name="Zeng Q."/>
            <person name="Koehrsen M."/>
            <person name="Alvarado L."/>
            <person name="Berlin A."/>
            <person name="Chapman S.B."/>
            <person name="Chen Z."/>
            <person name="Freedman E."/>
            <person name="Gellesch M."/>
            <person name="Goldberg J."/>
            <person name="Griggs A."/>
            <person name="Gujja S."/>
            <person name="Heilman E.R."/>
            <person name="Heiman D."/>
            <person name="Hepburn T."/>
            <person name="Howarth C."/>
            <person name="Jen D."/>
            <person name="Larson L."/>
            <person name="Mehta T."/>
            <person name="Neiman D."/>
            <person name="Pearson M."/>
            <person name="Roberts A."/>
            <person name="Saif S."/>
            <person name="Shea T."/>
            <person name="Shenoy N."/>
            <person name="Sisk P."/>
            <person name="Stolte C."/>
            <person name="Sykes S."/>
            <person name="Walk T."/>
            <person name="White J."/>
            <person name="Yandava C."/>
            <person name="Haas B."/>
            <person name="Nusbaum C."/>
            <person name="Birren B."/>
        </authorList>
    </citation>
    <scope>NUCLEOTIDE SEQUENCE</scope>
    <source>
        <strain evidence="3">R3-111a-1</strain>
    </source>
</reference>
<evidence type="ECO:0000313" key="4">
    <source>
        <dbReference type="EnsemblFungi" id="EJT72096"/>
    </source>
</evidence>
<dbReference type="AlphaFoldDB" id="J3PCX4"/>
<reference evidence="3" key="3">
    <citation type="submission" date="2010-09" db="EMBL/GenBank/DDBJ databases">
        <title>Annotation of Gaeumannomyces graminis var. tritici R3-111a-1.</title>
        <authorList>
            <consortium name="The Broad Institute Genome Sequencing Platform"/>
            <person name="Ma L.-J."/>
            <person name="Dead R."/>
            <person name="Young S.K."/>
            <person name="Zeng Q."/>
            <person name="Gargeya S."/>
            <person name="Fitzgerald M."/>
            <person name="Haas B."/>
            <person name="Abouelleil A."/>
            <person name="Alvarado L."/>
            <person name="Arachchi H.M."/>
            <person name="Berlin A."/>
            <person name="Brown A."/>
            <person name="Chapman S.B."/>
            <person name="Chen Z."/>
            <person name="Dunbar C."/>
            <person name="Freedman E."/>
            <person name="Gearin G."/>
            <person name="Gellesch M."/>
            <person name="Goldberg J."/>
            <person name="Griggs A."/>
            <person name="Gujja S."/>
            <person name="Heiman D."/>
            <person name="Howarth C."/>
            <person name="Larson L."/>
            <person name="Lui A."/>
            <person name="MacDonald P.J.P."/>
            <person name="Mehta T."/>
            <person name="Montmayeur A."/>
            <person name="Murphy C."/>
            <person name="Neiman D."/>
            <person name="Pearson M."/>
            <person name="Priest M."/>
            <person name="Roberts A."/>
            <person name="Saif S."/>
            <person name="Shea T."/>
            <person name="Shenoy N."/>
            <person name="Sisk P."/>
            <person name="Stolte C."/>
            <person name="Sykes S."/>
            <person name="Yandava C."/>
            <person name="Wortman J."/>
            <person name="Nusbaum C."/>
            <person name="Birren B."/>
        </authorList>
    </citation>
    <scope>NUCLEOTIDE SEQUENCE</scope>
    <source>
        <strain evidence="3">R3-111a-1</strain>
    </source>
</reference>
<proteinExistence type="predicted"/>
<feature type="compositionally biased region" description="Basic and acidic residues" evidence="1">
    <location>
        <begin position="50"/>
        <end position="60"/>
    </location>
</feature>
<reference evidence="4" key="4">
    <citation type="journal article" date="2015" name="G3 (Bethesda)">
        <title>Genome sequences of three phytopathogenic species of the Magnaporthaceae family of fungi.</title>
        <authorList>
            <person name="Okagaki L.H."/>
            <person name="Nunes C.C."/>
            <person name="Sailsbery J."/>
            <person name="Clay B."/>
            <person name="Brown D."/>
            <person name="John T."/>
            <person name="Oh Y."/>
            <person name="Young N."/>
            <person name="Fitzgerald M."/>
            <person name="Haas B.J."/>
            <person name="Zeng Q."/>
            <person name="Young S."/>
            <person name="Adiconis X."/>
            <person name="Fan L."/>
            <person name="Levin J.Z."/>
            <person name="Mitchell T.K."/>
            <person name="Okubara P.A."/>
            <person name="Farman M.L."/>
            <person name="Kohn L.M."/>
            <person name="Birren B."/>
            <person name="Ma L.-J."/>
            <person name="Dean R.A."/>
        </authorList>
    </citation>
    <scope>NUCLEOTIDE SEQUENCE</scope>
    <source>
        <strain evidence="4">R3-111a-1</strain>
    </source>
</reference>
<evidence type="ECO:0000256" key="2">
    <source>
        <dbReference type="SAM" id="Phobius"/>
    </source>
</evidence>
<protein>
    <submittedName>
        <fullName evidence="3 4">Uncharacterized protein</fullName>
    </submittedName>
</protein>
<dbReference type="EnsemblFungi" id="EJT72096">
    <property type="protein sequence ID" value="EJT72096"/>
    <property type="gene ID" value="GGTG_11343"/>
</dbReference>
<evidence type="ECO:0000313" key="5">
    <source>
        <dbReference type="Proteomes" id="UP000006039"/>
    </source>
</evidence>
<feature type="transmembrane region" description="Helical" evidence="2">
    <location>
        <begin position="111"/>
        <end position="129"/>
    </location>
</feature>
<dbReference type="GeneID" id="20351801"/>
<keyword evidence="2" id="KW-0472">Membrane</keyword>
<organism evidence="3">
    <name type="scientific">Gaeumannomyces tritici (strain R3-111a-1)</name>
    <name type="common">Wheat and barley take-all root rot fungus</name>
    <name type="synonym">Gaeumannomyces graminis var. tritici</name>
    <dbReference type="NCBI Taxonomy" id="644352"/>
    <lineage>
        <taxon>Eukaryota</taxon>
        <taxon>Fungi</taxon>
        <taxon>Dikarya</taxon>
        <taxon>Ascomycota</taxon>
        <taxon>Pezizomycotina</taxon>
        <taxon>Sordariomycetes</taxon>
        <taxon>Sordariomycetidae</taxon>
        <taxon>Magnaporthales</taxon>
        <taxon>Magnaporthaceae</taxon>
        <taxon>Gaeumannomyces</taxon>
    </lineage>
</organism>
<name>J3PCX4_GAET3</name>
<sequence>MPPRALPGRHLTEPQNLPRHRLPPQPESPLLNDGAYKSESESGGESAYEFGHESEEESKVASDNPPTNPPAFSGAHWDRPAGRFLKAVGRVCLVVMGLFQTLFWWCAVGSMLLFCFAAWMTFVGGDLMGPTPRNRPASLPVGAEAYCSCPRFPPTYFQRIRFMTYEGDYYMGPCNCDFGRHRR</sequence>
<dbReference type="Proteomes" id="UP000006039">
    <property type="component" value="Unassembled WGS sequence"/>
</dbReference>
<feature type="region of interest" description="Disordered" evidence="1">
    <location>
        <begin position="1"/>
        <end position="73"/>
    </location>
</feature>
<accession>J3PCX4</accession>
<evidence type="ECO:0000256" key="1">
    <source>
        <dbReference type="SAM" id="MobiDB-lite"/>
    </source>
</evidence>
<dbReference type="HOGENOM" id="CLU_1475252_0_0_1"/>
<reference evidence="4" key="5">
    <citation type="submission" date="2018-04" db="UniProtKB">
        <authorList>
            <consortium name="EnsemblFungi"/>
        </authorList>
    </citation>
    <scope>IDENTIFICATION</scope>
    <source>
        <strain evidence="4">R3-111a-1</strain>
    </source>
</reference>
<gene>
    <name evidence="4" type="primary">20351801</name>
    <name evidence="3" type="ORF">GGTG_11343</name>
</gene>
<evidence type="ECO:0000313" key="3">
    <source>
        <dbReference type="EMBL" id="EJT72096.1"/>
    </source>
</evidence>
<dbReference type="EMBL" id="GL385400">
    <property type="protein sequence ID" value="EJT72096.1"/>
    <property type="molecule type" value="Genomic_DNA"/>
</dbReference>
<keyword evidence="5" id="KW-1185">Reference proteome</keyword>
<keyword evidence="2" id="KW-0812">Transmembrane</keyword>
<dbReference type="RefSeq" id="XP_009227493.1">
    <property type="nucleotide sequence ID" value="XM_009229229.1"/>
</dbReference>